<dbReference type="InterPro" id="IPR018060">
    <property type="entry name" value="HTH_AraC"/>
</dbReference>
<evidence type="ECO:0000313" key="5">
    <source>
        <dbReference type="EMBL" id="ANN80095.1"/>
    </source>
</evidence>
<keyword evidence="3" id="KW-0804">Transcription</keyword>
<sequence>MFDRTSESPAQCPNEPAMGDLVSELLLGMRLFGVQYRRVQMPPPFGVRFGAAQGRAQFHFVAQGPVYLRTASGAMHALQAGDAVLLPHGRAHELLSWPDIATRDIATFETLKLCETVCAVVGSGRASGPRDPLIFSGCMEFDLGGMHPLVALMPEVMLAGTLLDRYPEILPMLEAMAREARDERAGYAGILARLADVVSAFIVRGWAECGCGDAAGWVEALRDPRLGRVIVALHREPGRNWTVADLAERMGSSRSVFAERFLAVTGMTPLRYLTELRMRLAAQWIRDGRVSIEAAAERLGYGSQAAFSRAFKRVMGHPPGAVRVASSATREAQAA</sequence>
<dbReference type="Pfam" id="PF12852">
    <property type="entry name" value="Cupin_6"/>
    <property type="match status" value="1"/>
</dbReference>
<dbReference type="PROSITE" id="PS01124">
    <property type="entry name" value="HTH_ARAC_FAMILY_2"/>
    <property type="match status" value="1"/>
</dbReference>
<dbReference type="InterPro" id="IPR050204">
    <property type="entry name" value="AraC_XylS_family_regulators"/>
</dbReference>
<dbReference type="AlphaFoldDB" id="A0A193GJS7"/>
<keyword evidence="2" id="KW-0238">DNA-binding</keyword>
<reference evidence="5 6" key="1">
    <citation type="submission" date="2016-06" db="EMBL/GenBank/DDBJ databases">
        <title>Complete genome sequences of Bordetella bronchialis and Bordetella flabilis.</title>
        <authorList>
            <person name="LiPuma J.J."/>
            <person name="Spilker T."/>
        </authorList>
    </citation>
    <scope>NUCLEOTIDE SEQUENCE [LARGE SCALE GENOMIC DNA]</scope>
    <source>
        <strain evidence="5 6">AU10664</strain>
    </source>
</reference>
<dbReference type="PANTHER" id="PTHR46796:SF7">
    <property type="entry name" value="ARAC FAMILY TRANSCRIPTIONAL REGULATOR"/>
    <property type="match status" value="1"/>
</dbReference>
<name>A0A193GJS7_9BORD</name>
<proteinExistence type="predicted"/>
<organism evidence="5 6">
    <name type="scientific">Bordetella flabilis</name>
    <dbReference type="NCBI Taxonomy" id="463014"/>
    <lineage>
        <taxon>Bacteria</taxon>
        <taxon>Pseudomonadati</taxon>
        <taxon>Pseudomonadota</taxon>
        <taxon>Betaproteobacteria</taxon>
        <taxon>Burkholderiales</taxon>
        <taxon>Alcaligenaceae</taxon>
        <taxon>Bordetella</taxon>
    </lineage>
</organism>
<evidence type="ECO:0000259" key="4">
    <source>
        <dbReference type="PROSITE" id="PS01124"/>
    </source>
</evidence>
<dbReference type="PANTHER" id="PTHR46796">
    <property type="entry name" value="HTH-TYPE TRANSCRIPTIONAL ACTIVATOR RHAS-RELATED"/>
    <property type="match status" value="1"/>
</dbReference>
<dbReference type="Gene3D" id="1.10.10.60">
    <property type="entry name" value="Homeodomain-like"/>
    <property type="match status" value="2"/>
</dbReference>
<accession>A0A193GJS7</accession>
<gene>
    <name evidence="5" type="ORF">BAU07_25935</name>
</gene>
<dbReference type="GO" id="GO:0003700">
    <property type="term" value="F:DNA-binding transcription factor activity"/>
    <property type="evidence" value="ECO:0007669"/>
    <property type="project" value="InterPro"/>
</dbReference>
<evidence type="ECO:0000256" key="1">
    <source>
        <dbReference type="ARBA" id="ARBA00023015"/>
    </source>
</evidence>
<protein>
    <submittedName>
        <fullName evidence="5">AraC family transcriptional regulator</fullName>
    </submittedName>
</protein>
<dbReference type="InterPro" id="IPR009057">
    <property type="entry name" value="Homeodomain-like_sf"/>
</dbReference>
<dbReference type="GO" id="GO:0043565">
    <property type="term" value="F:sequence-specific DNA binding"/>
    <property type="evidence" value="ECO:0007669"/>
    <property type="project" value="InterPro"/>
</dbReference>
<evidence type="ECO:0000256" key="3">
    <source>
        <dbReference type="ARBA" id="ARBA00023163"/>
    </source>
</evidence>
<feature type="domain" description="HTH araC/xylS-type" evidence="4">
    <location>
        <begin position="227"/>
        <end position="325"/>
    </location>
</feature>
<dbReference type="STRING" id="463014.BAU07_25935"/>
<evidence type="ECO:0000256" key="2">
    <source>
        <dbReference type="ARBA" id="ARBA00023125"/>
    </source>
</evidence>
<dbReference type="OrthoDB" id="9789899at2"/>
<evidence type="ECO:0000313" key="6">
    <source>
        <dbReference type="Proteomes" id="UP000091926"/>
    </source>
</evidence>
<dbReference type="SUPFAM" id="SSF46689">
    <property type="entry name" value="Homeodomain-like"/>
    <property type="match status" value="2"/>
</dbReference>
<dbReference type="SMART" id="SM00342">
    <property type="entry name" value="HTH_ARAC"/>
    <property type="match status" value="1"/>
</dbReference>
<keyword evidence="1" id="KW-0805">Transcription regulation</keyword>
<dbReference type="Pfam" id="PF12833">
    <property type="entry name" value="HTH_18"/>
    <property type="match status" value="1"/>
</dbReference>
<keyword evidence="6" id="KW-1185">Reference proteome</keyword>
<dbReference type="KEGG" id="bfz:BAU07_25935"/>
<dbReference type="RefSeq" id="WP_066664313.1">
    <property type="nucleotide sequence ID" value="NZ_CBCSCL010000002.1"/>
</dbReference>
<dbReference type="InterPro" id="IPR032783">
    <property type="entry name" value="AraC_lig"/>
</dbReference>
<dbReference type="InterPro" id="IPR018062">
    <property type="entry name" value="HTH_AraC-typ_CS"/>
</dbReference>
<dbReference type="EMBL" id="CP016172">
    <property type="protein sequence ID" value="ANN80095.1"/>
    <property type="molecule type" value="Genomic_DNA"/>
</dbReference>
<dbReference type="Proteomes" id="UP000091926">
    <property type="component" value="Chromosome"/>
</dbReference>
<dbReference type="PROSITE" id="PS00041">
    <property type="entry name" value="HTH_ARAC_FAMILY_1"/>
    <property type="match status" value="1"/>
</dbReference>